<keyword evidence="4" id="KW-1185">Reference proteome</keyword>
<comment type="subcellular location">
    <subcellularLocation>
        <location evidence="1">Secreted</location>
    </subcellularLocation>
</comment>
<evidence type="ECO:0000313" key="4">
    <source>
        <dbReference type="Proteomes" id="UP001203058"/>
    </source>
</evidence>
<dbReference type="PROSITE" id="PS00330">
    <property type="entry name" value="HEMOLYSIN_CALCIUM"/>
    <property type="match status" value="3"/>
</dbReference>
<gene>
    <name evidence="3" type="ORF">LZ016_15185</name>
</gene>
<evidence type="ECO:0008006" key="5">
    <source>
        <dbReference type="Google" id="ProtNLM"/>
    </source>
</evidence>
<dbReference type="InterPro" id="IPR050557">
    <property type="entry name" value="RTX_toxin/Mannuronan_C5-epim"/>
</dbReference>
<dbReference type="PANTHER" id="PTHR38340:SF1">
    <property type="entry name" value="S-LAYER PROTEIN"/>
    <property type="match status" value="1"/>
</dbReference>
<dbReference type="InterPro" id="IPR011049">
    <property type="entry name" value="Serralysin-like_metalloprot_C"/>
</dbReference>
<dbReference type="EMBL" id="JAKZHW010000002">
    <property type="protein sequence ID" value="MCH8617441.1"/>
    <property type="molecule type" value="Genomic_DNA"/>
</dbReference>
<dbReference type="InterPro" id="IPR018511">
    <property type="entry name" value="Hemolysin-typ_Ca-bd_CS"/>
</dbReference>
<evidence type="ECO:0000256" key="2">
    <source>
        <dbReference type="ARBA" id="ARBA00022525"/>
    </source>
</evidence>
<dbReference type="RefSeq" id="WP_241448314.1">
    <property type="nucleotide sequence ID" value="NZ_JAKZHW010000002.1"/>
</dbReference>
<dbReference type="PRINTS" id="PR00313">
    <property type="entry name" value="CABNDNGRPT"/>
</dbReference>
<dbReference type="Gene3D" id="2.150.10.10">
    <property type="entry name" value="Serralysin-like metalloprotease, C-terminal"/>
    <property type="match status" value="2"/>
</dbReference>
<name>A0ABS9VR52_9SPHN</name>
<reference evidence="3 4" key="1">
    <citation type="submission" date="2022-03" db="EMBL/GenBank/DDBJ databases">
        <authorList>
            <person name="Jo J.-H."/>
            <person name="Im W.-T."/>
        </authorList>
    </citation>
    <scope>NUCLEOTIDE SEQUENCE [LARGE SCALE GENOMIC DNA]</scope>
    <source>
        <strain evidence="3 4">SM33</strain>
    </source>
</reference>
<dbReference type="Pfam" id="PF00353">
    <property type="entry name" value="HemolysinCabind"/>
    <property type="match status" value="2"/>
</dbReference>
<evidence type="ECO:0000313" key="3">
    <source>
        <dbReference type="EMBL" id="MCH8617441.1"/>
    </source>
</evidence>
<dbReference type="Proteomes" id="UP001203058">
    <property type="component" value="Unassembled WGS sequence"/>
</dbReference>
<dbReference type="SUPFAM" id="SSF51120">
    <property type="entry name" value="beta-Roll"/>
    <property type="match status" value="1"/>
</dbReference>
<evidence type="ECO:0000256" key="1">
    <source>
        <dbReference type="ARBA" id="ARBA00004613"/>
    </source>
</evidence>
<sequence>MATISGTPLANRIDGTVYADTIKGFGGNDTLYGRGGNDVIYGSAGNDFIDGGTGDDRLKGGTGNDQISGGDGNDRILGGLGADRLTGGAGSDTFIYWSLAELSTTYGAEFITDWSQNDRIDLSAIDANETIDGNQAFQFANYSFGHPPTVTAPGTLTIGGFGGELWILAYTDNLPGADLMINLWSDMGESALTADRIIF</sequence>
<proteinExistence type="predicted"/>
<dbReference type="InterPro" id="IPR001343">
    <property type="entry name" value="Hemolysn_Ca-bd"/>
</dbReference>
<dbReference type="PANTHER" id="PTHR38340">
    <property type="entry name" value="S-LAYER PROTEIN"/>
    <property type="match status" value="1"/>
</dbReference>
<keyword evidence="2" id="KW-0964">Secreted</keyword>
<comment type="caution">
    <text evidence="3">The sequence shown here is derived from an EMBL/GenBank/DDBJ whole genome shotgun (WGS) entry which is preliminary data.</text>
</comment>
<organism evidence="3 4">
    <name type="scientific">Sphingomonas telluris</name>
    <dbReference type="NCBI Taxonomy" id="2907998"/>
    <lineage>
        <taxon>Bacteria</taxon>
        <taxon>Pseudomonadati</taxon>
        <taxon>Pseudomonadota</taxon>
        <taxon>Alphaproteobacteria</taxon>
        <taxon>Sphingomonadales</taxon>
        <taxon>Sphingomonadaceae</taxon>
        <taxon>Sphingomonas</taxon>
    </lineage>
</organism>
<accession>A0ABS9VR52</accession>
<protein>
    <recommendedName>
        <fullName evidence="5">Peptidase M10 serralysin C-terminal domain-containing protein</fullName>
    </recommendedName>
</protein>